<comment type="caution">
    <text evidence="2">The sequence shown here is derived from an EMBL/GenBank/DDBJ whole genome shotgun (WGS) entry which is preliminary data.</text>
</comment>
<dbReference type="EMBL" id="LIUT01000003">
    <property type="protein sequence ID" value="KOR82238.1"/>
    <property type="molecule type" value="Genomic_DNA"/>
</dbReference>
<name>A0A0M1NJ01_9BACL</name>
<dbReference type="SMART" id="SM00871">
    <property type="entry name" value="AraC_E_bind"/>
    <property type="match status" value="1"/>
</dbReference>
<evidence type="ECO:0000313" key="3">
    <source>
        <dbReference type="Proteomes" id="UP000036932"/>
    </source>
</evidence>
<evidence type="ECO:0000313" key="2">
    <source>
        <dbReference type="EMBL" id="KOR82238.1"/>
    </source>
</evidence>
<accession>A0A0M1NJ01</accession>
<keyword evidence="3" id="KW-1185">Reference proteome</keyword>
<dbReference type="AlphaFoldDB" id="A0A0M1NJ01"/>
<reference evidence="3" key="1">
    <citation type="submission" date="2015-08" db="EMBL/GenBank/DDBJ databases">
        <title>Genome sequencing project for genomic taxonomy and phylogenomics of Bacillus-like bacteria.</title>
        <authorList>
            <person name="Liu B."/>
            <person name="Wang J."/>
            <person name="Zhu Y."/>
            <person name="Liu G."/>
            <person name="Chen Q."/>
            <person name="Chen Z."/>
            <person name="Lan J."/>
            <person name="Che J."/>
            <person name="Ge C."/>
            <person name="Shi H."/>
            <person name="Pan Z."/>
            <person name="Liu X."/>
        </authorList>
    </citation>
    <scope>NUCLEOTIDE SEQUENCE [LARGE SCALE GENOMIC DNA]</scope>
    <source>
        <strain evidence="3">FJAT-22460</strain>
    </source>
</reference>
<dbReference type="Pfam" id="PF06445">
    <property type="entry name" value="GyrI-like"/>
    <property type="match status" value="1"/>
</dbReference>
<dbReference type="Proteomes" id="UP000036932">
    <property type="component" value="Unassembled WGS sequence"/>
</dbReference>
<dbReference type="PATRIC" id="fig|1705565.3.peg.5542"/>
<dbReference type="RefSeq" id="WP_054403895.1">
    <property type="nucleotide sequence ID" value="NZ_LIUT01000003.1"/>
</dbReference>
<evidence type="ECO:0000259" key="1">
    <source>
        <dbReference type="SMART" id="SM00871"/>
    </source>
</evidence>
<dbReference type="InterPro" id="IPR011256">
    <property type="entry name" value="Reg_factor_effector_dom_sf"/>
</dbReference>
<dbReference type="InterPro" id="IPR010499">
    <property type="entry name" value="AraC_E-bd"/>
</dbReference>
<feature type="domain" description="AraC effector-binding" evidence="1">
    <location>
        <begin position="7"/>
        <end position="162"/>
    </location>
</feature>
<protein>
    <submittedName>
        <fullName evidence="2">Transcriptional regulator</fullName>
    </submittedName>
</protein>
<dbReference type="SUPFAM" id="SSF55136">
    <property type="entry name" value="Probable bacterial effector-binding domain"/>
    <property type="match status" value="1"/>
</dbReference>
<dbReference type="OrthoDB" id="2364201at2"/>
<proteinExistence type="predicted"/>
<gene>
    <name evidence="2" type="ORF">AM231_18005</name>
</gene>
<sequence length="164" mass="18394">MTIDQRNEAAVTSKEAFQAIGLKWEGTFAEAGAGGIRAVHRTLQERLEEIPHALHTDTLLGLSYHAVPGGEGFIHYAVVEVERIGEVPDGMVTISVPALTYATCAHRKEQSIDQSYNNIYAWIKEQGYSEYNPDHLTHFEKYPMSQDPYADDPEFIIMIPVQTE</sequence>
<organism evidence="2 3">
    <name type="scientific">Paenibacillus solani</name>
    <dbReference type="NCBI Taxonomy" id="1705565"/>
    <lineage>
        <taxon>Bacteria</taxon>
        <taxon>Bacillati</taxon>
        <taxon>Bacillota</taxon>
        <taxon>Bacilli</taxon>
        <taxon>Bacillales</taxon>
        <taxon>Paenibacillaceae</taxon>
        <taxon>Paenibacillus</taxon>
    </lineage>
</organism>
<dbReference type="Gene3D" id="3.20.80.10">
    <property type="entry name" value="Regulatory factor, effector binding domain"/>
    <property type="match status" value="1"/>
</dbReference>
<dbReference type="InterPro" id="IPR029442">
    <property type="entry name" value="GyrI-like"/>
</dbReference>